<dbReference type="EMBL" id="KQ483923">
    <property type="protein sequence ID" value="KYP39248.1"/>
    <property type="molecule type" value="Genomic_DNA"/>
</dbReference>
<keyword evidence="4" id="KW-1185">Reference proteome</keyword>
<accession>A0A151R9C5</accession>
<protein>
    <submittedName>
        <fullName evidence="3">Uncharacterized protein</fullName>
    </submittedName>
</protein>
<dbReference type="OMA" id="QWLVHWE"/>
<evidence type="ECO:0000259" key="1">
    <source>
        <dbReference type="Pfam" id="PF00385"/>
    </source>
</evidence>
<gene>
    <name evidence="3" type="ORF">KK1_039457</name>
</gene>
<dbReference type="Gene3D" id="2.40.50.40">
    <property type="match status" value="1"/>
</dbReference>
<reference evidence="3" key="1">
    <citation type="journal article" date="2012" name="Nat. Biotechnol.">
        <title>Draft genome sequence of pigeonpea (Cajanus cajan), an orphan legume crop of resource-poor farmers.</title>
        <authorList>
            <person name="Varshney R.K."/>
            <person name="Chen W."/>
            <person name="Li Y."/>
            <person name="Bharti A.K."/>
            <person name="Saxena R.K."/>
            <person name="Schlueter J.A."/>
            <person name="Donoghue M.T."/>
            <person name="Azam S."/>
            <person name="Fan G."/>
            <person name="Whaley A.M."/>
            <person name="Farmer A.D."/>
            <person name="Sheridan J."/>
            <person name="Iwata A."/>
            <person name="Tuteja R."/>
            <person name="Penmetsa R.V."/>
            <person name="Wu W."/>
            <person name="Upadhyaya H.D."/>
            <person name="Yang S.P."/>
            <person name="Shah T."/>
            <person name="Saxena K.B."/>
            <person name="Michael T."/>
            <person name="McCombie W.R."/>
            <person name="Yang B."/>
            <person name="Zhang G."/>
            <person name="Yang H."/>
            <person name="Wang J."/>
            <person name="Spillane C."/>
            <person name="Cook D.R."/>
            <person name="May G.D."/>
            <person name="Xu X."/>
            <person name="Jackson S.A."/>
        </authorList>
    </citation>
    <scope>NUCLEOTIDE SEQUENCE [LARGE SCALE GENOMIC DNA]</scope>
</reference>
<organism evidence="3 4">
    <name type="scientific">Cajanus cajan</name>
    <name type="common">Pigeon pea</name>
    <name type="synonym">Cajanus indicus</name>
    <dbReference type="NCBI Taxonomy" id="3821"/>
    <lineage>
        <taxon>Eukaryota</taxon>
        <taxon>Viridiplantae</taxon>
        <taxon>Streptophyta</taxon>
        <taxon>Embryophyta</taxon>
        <taxon>Tracheophyta</taxon>
        <taxon>Spermatophyta</taxon>
        <taxon>Magnoliopsida</taxon>
        <taxon>eudicotyledons</taxon>
        <taxon>Gunneridae</taxon>
        <taxon>Pentapetalae</taxon>
        <taxon>rosids</taxon>
        <taxon>fabids</taxon>
        <taxon>Fabales</taxon>
        <taxon>Fabaceae</taxon>
        <taxon>Papilionoideae</taxon>
        <taxon>50 kb inversion clade</taxon>
        <taxon>NPAAA clade</taxon>
        <taxon>indigoferoid/millettioid clade</taxon>
        <taxon>Phaseoleae</taxon>
        <taxon>Cajanus</taxon>
    </lineage>
</organism>
<dbReference type="PANTHER" id="PTHR46148:SF52">
    <property type="entry name" value="OS04G0603800 PROTEIN"/>
    <property type="match status" value="1"/>
</dbReference>
<feature type="domain" description="Tf2-1-like SH3-like" evidence="2">
    <location>
        <begin position="7"/>
        <end position="50"/>
    </location>
</feature>
<dbReference type="PANTHER" id="PTHR46148">
    <property type="entry name" value="CHROMO DOMAIN-CONTAINING PROTEIN"/>
    <property type="match status" value="1"/>
</dbReference>
<evidence type="ECO:0000259" key="2">
    <source>
        <dbReference type="Pfam" id="PF24626"/>
    </source>
</evidence>
<dbReference type="Pfam" id="PF24626">
    <property type="entry name" value="SH3_Tf2-1"/>
    <property type="match status" value="1"/>
</dbReference>
<evidence type="ECO:0000313" key="3">
    <source>
        <dbReference type="EMBL" id="KYP39248.1"/>
    </source>
</evidence>
<evidence type="ECO:0000313" key="4">
    <source>
        <dbReference type="Proteomes" id="UP000075243"/>
    </source>
</evidence>
<dbReference type="InterPro" id="IPR023780">
    <property type="entry name" value="Chromo_domain"/>
</dbReference>
<sequence length="157" mass="17923">MPTKLHPKLSARYYGPYPVLKRIGAVAYQLRLPTEAQIHPVFHVSQLKKALGNHTVEAVVPVELQLPLESYQPSEVLGSRVITQDGTRLSQVLIRWQGKTPEDATWEDAATLQTQFPDFHLEDKVVFEGGDVVRHQEPQEINRGLRVYYRKKGTNRN</sequence>
<name>A0A151R9C5_CAJCA</name>
<dbReference type="InterPro" id="IPR016197">
    <property type="entry name" value="Chromo-like_dom_sf"/>
</dbReference>
<dbReference type="AlphaFoldDB" id="A0A151R9C5"/>
<dbReference type="Gramene" id="C.cajan_37548.t">
    <property type="protein sequence ID" value="C.cajan_37548.t.cds1"/>
    <property type="gene ID" value="C.cajan_37548"/>
</dbReference>
<dbReference type="SUPFAM" id="SSF54160">
    <property type="entry name" value="Chromo domain-like"/>
    <property type="match status" value="1"/>
</dbReference>
<dbReference type="InterPro" id="IPR056924">
    <property type="entry name" value="SH3_Tf2-1"/>
</dbReference>
<feature type="domain" description="Chromo" evidence="1">
    <location>
        <begin position="71"/>
        <end position="118"/>
    </location>
</feature>
<proteinExistence type="predicted"/>
<dbReference type="Pfam" id="PF00385">
    <property type="entry name" value="Chromo"/>
    <property type="match status" value="1"/>
</dbReference>
<dbReference type="Proteomes" id="UP000075243">
    <property type="component" value="Unassembled WGS sequence"/>
</dbReference>